<keyword evidence="2" id="KW-1185">Reference proteome</keyword>
<reference evidence="1 2" key="1">
    <citation type="journal article" date="2014" name="Syst. Appl. Microbiol.">
        <title>Genomic insights into the taxonomic status of the three subspecies of Bacillus subtilis.</title>
        <authorList>
            <person name="Yi H."/>
            <person name="Chun J."/>
            <person name="Cha C.J."/>
        </authorList>
    </citation>
    <scope>NUCLEOTIDE SEQUENCE [LARGE SCALE GENOMIC DNA]</scope>
    <source>
        <strain evidence="1 2">KCTC 13429</strain>
    </source>
</reference>
<dbReference type="PANTHER" id="PTHR13617:SF14">
    <property type="entry name" value="PROTEIN ABHD18"/>
    <property type="match status" value="1"/>
</dbReference>
<dbReference type="InterPro" id="IPR019149">
    <property type="entry name" value="ABHD18"/>
</dbReference>
<sequence length="331" mass="38254">MHFSKMIDRLALYDLHRKRSKDKHFSAACKADVDDREEFFTANIADVSIDLNESKKNYRVGTFSYESLIQSGNLVNDTLKGEVFLNDNDIDPPNVIFVHGWRMDSYNRIKKIFHNRIMNDLGWNMYYYSLPYHFEREPENSLYSGELMISANIDRTIESTRQAIVDLRALIHWIKANKKGPVIIVGVSLGGWVTNLIATLESQIDVVVSAFYANRLSYSIWNTIPGKFIREELEQNGVTYEDLVTYWNITDPSQALPKVNKDNILLISAKHDQYIDLKDADYLWESWGKPTRYVYNCGHSGIVLCRKKLANDTLSFIRERIHTGKTGSVHL</sequence>
<gene>
    <name evidence="1" type="ORF">BSI_30750</name>
</gene>
<dbReference type="EMBL" id="AMXN01000005">
    <property type="protein sequence ID" value="ELS60675.1"/>
    <property type="molecule type" value="Genomic_DNA"/>
</dbReference>
<dbReference type="Proteomes" id="UP000011182">
    <property type="component" value="Unassembled WGS sequence"/>
</dbReference>
<dbReference type="Gene3D" id="3.40.50.1820">
    <property type="entry name" value="alpha/beta hydrolase"/>
    <property type="match status" value="1"/>
</dbReference>
<dbReference type="Pfam" id="PF09752">
    <property type="entry name" value="ABHD18"/>
    <property type="match status" value="1"/>
</dbReference>
<evidence type="ECO:0008006" key="3">
    <source>
        <dbReference type="Google" id="ProtNLM"/>
    </source>
</evidence>
<dbReference type="InterPro" id="IPR029058">
    <property type="entry name" value="AB_hydrolase_fold"/>
</dbReference>
<dbReference type="PANTHER" id="PTHR13617">
    <property type="entry name" value="PROTEIN ABHD18"/>
    <property type="match status" value="1"/>
</dbReference>
<accession>A0A9W5LHB7</accession>
<evidence type="ECO:0000313" key="2">
    <source>
        <dbReference type="Proteomes" id="UP000011182"/>
    </source>
</evidence>
<name>A0A9W5LHB7_9BACI</name>
<dbReference type="AlphaFoldDB" id="A0A9W5LHB7"/>
<proteinExistence type="predicted"/>
<comment type="caution">
    <text evidence="1">The sequence shown here is derived from an EMBL/GenBank/DDBJ whole genome shotgun (WGS) entry which is preliminary data.</text>
</comment>
<evidence type="ECO:0000313" key="1">
    <source>
        <dbReference type="EMBL" id="ELS60675.1"/>
    </source>
</evidence>
<dbReference type="SUPFAM" id="SSF53474">
    <property type="entry name" value="alpha/beta-Hydrolases"/>
    <property type="match status" value="1"/>
</dbReference>
<organism evidence="1 2">
    <name type="scientific">Bacillus inaquosorum KCTC 13429</name>
    <dbReference type="NCBI Taxonomy" id="1236548"/>
    <lineage>
        <taxon>Bacteria</taxon>
        <taxon>Bacillati</taxon>
        <taxon>Bacillota</taxon>
        <taxon>Bacilli</taxon>
        <taxon>Bacillales</taxon>
        <taxon>Bacillaceae</taxon>
        <taxon>Bacillus</taxon>
    </lineage>
</organism>
<protein>
    <recommendedName>
        <fullName evidence="3">Abhydrolase domain-containing 18</fullName>
    </recommendedName>
</protein>